<evidence type="ECO:0000313" key="2">
    <source>
        <dbReference type="Proteomes" id="UP000717634"/>
    </source>
</evidence>
<dbReference type="RefSeq" id="WP_168675439.1">
    <property type="nucleotide sequence ID" value="NZ_JAAVTK010000025.1"/>
</dbReference>
<dbReference type="EMBL" id="JAAVTK010000025">
    <property type="protein sequence ID" value="NKI91894.1"/>
    <property type="molecule type" value="Genomic_DNA"/>
</dbReference>
<sequence length="138" mass="14952">MHLKRGFVLHLFLGAKQNLFLGAKPHPFLYFFFSRSNFSAIASKIQSWVDMPSLGLVGLRGRLALTSSMLAKVSAVILMLKFLSLVSAEGAVSTDELPRLMIASIFFSSILFGTGDWCTAVFFRGGGETAISSIKQGG</sequence>
<accession>A0ABX1HNQ9</accession>
<evidence type="ECO:0000313" key="1">
    <source>
        <dbReference type="EMBL" id="NKI91894.1"/>
    </source>
</evidence>
<organism evidence="1 2">
    <name type="scientific">Hymenobacter artigasi</name>
    <dbReference type="NCBI Taxonomy" id="2719616"/>
    <lineage>
        <taxon>Bacteria</taxon>
        <taxon>Pseudomonadati</taxon>
        <taxon>Bacteroidota</taxon>
        <taxon>Cytophagia</taxon>
        <taxon>Cytophagales</taxon>
        <taxon>Hymenobacteraceae</taxon>
        <taxon>Hymenobacter</taxon>
    </lineage>
</organism>
<keyword evidence="2" id="KW-1185">Reference proteome</keyword>
<reference evidence="1 2" key="1">
    <citation type="submission" date="2020-03" db="EMBL/GenBank/DDBJ databases">
        <title>Genomic Encyclopedia of Type Strains, Phase IV (KMG-V): Genome sequencing to study the core and pangenomes of soil and plant-associated prokaryotes.</title>
        <authorList>
            <person name="Whitman W."/>
        </authorList>
    </citation>
    <scope>NUCLEOTIDE SEQUENCE [LARGE SCALE GENOMIC DNA]</scope>
    <source>
        <strain evidence="1 2">1B</strain>
    </source>
</reference>
<dbReference type="Proteomes" id="UP000717634">
    <property type="component" value="Unassembled WGS sequence"/>
</dbReference>
<protein>
    <submittedName>
        <fullName evidence="1">Uncharacterized protein</fullName>
    </submittedName>
</protein>
<name>A0ABX1HNQ9_9BACT</name>
<proteinExistence type="predicted"/>
<gene>
    <name evidence="1" type="ORF">HBN54_004517</name>
</gene>
<comment type="caution">
    <text evidence="1">The sequence shown here is derived from an EMBL/GenBank/DDBJ whole genome shotgun (WGS) entry which is preliminary data.</text>
</comment>